<sequence>MSLNILVTGAAGYISLEQAQGLAALGADVVQLDLHDKETVVDCLMSRKVNVVIHCASSTDPRSVLNLIDELSKQKMRCRKETFFLHKLKDTSPVFETENLLADSFAIRKTDVSFIEHAKVQGVVGFTIVPSCVYGKGSGKWNQLSVVLPAYVKPSIAQGAVYRFKEDTRVSGVHVSDMSALYRQIVQKVSQNEPIPSGDEGYYLALAHNLEWSKVSHQLAEALFTRGLIKNLKVKIWPNEESAAKALAVPTKFVQPLWNAGHFTIVNRANLHRASQCSTSTDDELTSNSIEIFANNLKKNPKTDQSSKYYSIIVHL</sequence>
<evidence type="ECO:0008006" key="3">
    <source>
        <dbReference type="Google" id="ProtNLM"/>
    </source>
</evidence>
<gene>
    <name evidence="1" type="ORF">K431DRAFT_322086</name>
</gene>
<dbReference type="InterPro" id="IPR036291">
    <property type="entry name" value="NAD(P)-bd_dom_sf"/>
</dbReference>
<comment type="caution">
    <text evidence="1">The sequence shown here is derived from an EMBL/GenBank/DDBJ whole genome shotgun (WGS) entry which is preliminary data.</text>
</comment>
<dbReference type="EMBL" id="MU003818">
    <property type="protein sequence ID" value="KAF2718890.1"/>
    <property type="molecule type" value="Genomic_DNA"/>
</dbReference>
<name>A0A9P4UND5_9PEZI</name>
<dbReference type="Gene3D" id="3.40.50.720">
    <property type="entry name" value="NAD(P)-binding Rossmann-like Domain"/>
    <property type="match status" value="1"/>
</dbReference>
<evidence type="ECO:0000313" key="1">
    <source>
        <dbReference type="EMBL" id="KAF2718890.1"/>
    </source>
</evidence>
<keyword evidence="2" id="KW-1185">Reference proteome</keyword>
<dbReference type="AlphaFoldDB" id="A0A9P4UND5"/>
<dbReference type="GO" id="GO:0004029">
    <property type="term" value="F:aldehyde dehydrogenase (NAD+) activity"/>
    <property type="evidence" value="ECO:0007669"/>
    <property type="project" value="TreeGrafter"/>
</dbReference>
<organism evidence="1 2">
    <name type="scientific">Polychaeton citri CBS 116435</name>
    <dbReference type="NCBI Taxonomy" id="1314669"/>
    <lineage>
        <taxon>Eukaryota</taxon>
        <taxon>Fungi</taxon>
        <taxon>Dikarya</taxon>
        <taxon>Ascomycota</taxon>
        <taxon>Pezizomycotina</taxon>
        <taxon>Dothideomycetes</taxon>
        <taxon>Dothideomycetidae</taxon>
        <taxon>Capnodiales</taxon>
        <taxon>Capnodiaceae</taxon>
        <taxon>Polychaeton</taxon>
    </lineage>
</organism>
<dbReference type="SUPFAM" id="SSF51735">
    <property type="entry name" value="NAD(P)-binding Rossmann-fold domains"/>
    <property type="match status" value="1"/>
</dbReference>
<dbReference type="Proteomes" id="UP000799441">
    <property type="component" value="Unassembled WGS sequence"/>
</dbReference>
<accession>A0A9P4UND5</accession>
<protein>
    <recommendedName>
        <fullName evidence="3">NAD(P)-binding protein</fullName>
    </recommendedName>
</protein>
<reference evidence="1" key="1">
    <citation type="journal article" date="2020" name="Stud. Mycol.">
        <title>101 Dothideomycetes genomes: a test case for predicting lifestyles and emergence of pathogens.</title>
        <authorList>
            <person name="Haridas S."/>
            <person name="Albert R."/>
            <person name="Binder M."/>
            <person name="Bloem J."/>
            <person name="Labutti K."/>
            <person name="Salamov A."/>
            <person name="Andreopoulos B."/>
            <person name="Baker S."/>
            <person name="Barry K."/>
            <person name="Bills G."/>
            <person name="Bluhm B."/>
            <person name="Cannon C."/>
            <person name="Castanera R."/>
            <person name="Culley D."/>
            <person name="Daum C."/>
            <person name="Ezra D."/>
            <person name="Gonzalez J."/>
            <person name="Henrissat B."/>
            <person name="Kuo A."/>
            <person name="Liang C."/>
            <person name="Lipzen A."/>
            <person name="Lutzoni F."/>
            <person name="Magnuson J."/>
            <person name="Mondo S."/>
            <person name="Nolan M."/>
            <person name="Ohm R."/>
            <person name="Pangilinan J."/>
            <person name="Park H.-J."/>
            <person name="Ramirez L."/>
            <person name="Alfaro M."/>
            <person name="Sun H."/>
            <person name="Tritt A."/>
            <person name="Yoshinaga Y."/>
            <person name="Zwiers L.-H."/>
            <person name="Turgeon B."/>
            <person name="Goodwin S."/>
            <person name="Spatafora J."/>
            <person name="Crous P."/>
            <person name="Grigoriev I."/>
        </authorList>
    </citation>
    <scope>NUCLEOTIDE SEQUENCE</scope>
    <source>
        <strain evidence="1">CBS 116435</strain>
    </source>
</reference>
<dbReference type="GO" id="GO:0005737">
    <property type="term" value="C:cytoplasm"/>
    <property type="evidence" value="ECO:0007669"/>
    <property type="project" value="TreeGrafter"/>
</dbReference>
<dbReference type="OrthoDB" id="10262413at2759"/>
<dbReference type="InterPro" id="IPR051783">
    <property type="entry name" value="NAD(P)-dependent_oxidoreduct"/>
</dbReference>
<evidence type="ECO:0000313" key="2">
    <source>
        <dbReference type="Proteomes" id="UP000799441"/>
    </source>
</evidence>
<dbReference type="PANTHER" id="PTHR48079:SF6">
    <property type="entry name" value="NAD(P)-BINDING DOMAIN-CONTAINING PROTEIN-RELATED"/>
    <property type="match status" value="1"/>
</dbReference>
<dbReference type="PANTHER" id="PTHR48079">
    <property type="entry name" value="PROTEIN YEEZ"/>
    <property type="match status" value="1"/>
</dbReference>
<proteinExistence type="predicted"/>